<dbReference type="InterPro" id="IPR036388">
    <property type="entry name" value="WH-like_DNA-bd_sf"/>
</dbReference>
<dbReference type="CDD" id="cd00038">
    <property type="entry name" value="CAP_ED"/>
    <property type="match status" value="1"/>
</dbReference>
<dbReference type="InterPro" id="IPR014710">
    <property type="entry name" value="RmlC-like_jellyroll"/>
</dbReference>
<dbReference type="InterPro" id="IPR000595">
    <property type="entry name" value="cNMP-bd_dom"/>
</dbReference>
<dbReference type="Pfam" id="PF13545">
    <property type="entry name" value="HTH_Crp_2"/>
    <property type="match status" value="1"/>
</dbReference>
<dbReference type="InterPro" id="IPR012318">
    <property type="entry name" value="HTH_CRP"/>
</dbReference>
<name>A0A1T2L0W8_9GAMM</name>
<keyword evidence="3" id="KW-0804">Transcription</keyword>
<dbReference type="GO" id="GO:0003700">
    <property type="term" value="F:DNA-binding transcription factor activity"/>
    <property type="evidence" value="ECO:0007669"/>
    <property type="project" value="TreeGrafter"/>
</dbReference>
<evidence type="ECO:0000313" key="6">
    <source>
        <dbReference type="EMBL" id="OOZ38596.1"/>
    </source>
</evidence>
<dbReference type="InterPro" id="IPR050397">
    <property type="entry name" value="Env_Response_Regulators"/>
</dbReference>
<evidence type="ECO:0000256" key="3">
    <source>
        <dbReference type="ARBA" id="ARBA00023163"/>
    </source>
</evidence>
<dbReference type="SUPFAM" id="SSF46785">
    <property type="entry name" value="Winged helix' DNA-binding domain"/>
    <property type="match status" value="1"/>
</dbReference>
<dbReference type="InterPro" id="IPR018490">
    <property type="entry name" value="cNMP-bd_dom_sf"/>
</dbReference>
<dbReference type="PROSITE" id="PS51063">
    <property type="entry name" value="HTH_CRP_2"/>
    <property type="match status" value="1"/>
</dbReference>
<evidence type="ECO:0000259" key="5">
    <source>
        <dbReference type="PROSITE" id="PS51063"/>
    </source>
</evidence>
<dbReference type="OrthoDB" id="9777588at2"/>
<accession>A0A1T2L0W8</accession>
<evidence type="ECO:0008006" key="8">
    <source>
        <dbReference type="Google" id="ProtNLM"/>
    </source>
</evidence>
<dbReference type="AlphaFoldDB" id="A0A1T2L0W8"/>
<dbReference type="GO" id="GO:0003677">
    <property type="term" value="F:DNA binding"/>
    <property type="evidence" value="ECO:0007669"/>
    <property type="project" value="UniProtKB-KW"/>
</dbReference>
<dbReference type="InterPro" id="IPR036390">
    <property type="entry name" value="WH_DNA-bd_sf"/>
</dbReference>
<dbReference type="PANTHER" id="PTHR24567">
    <property type="entry name" value="CRP FAMILY TRANSCRIPTIONAL REGULATORY PROTEIN"/>
    <property type="match status" value="1"/>
</dbReference>
<dbReference type="EMBL" id="MPRL01000080">
    <property type="protein sequence ID" value="OOZ38596.1"/>
    <property type="molecule type" value="Genomic_DNA"/>
</dbReference>
<dbReference type="SMART" id="SM00419">
    <property type="entry name" value="HTH_CRP"/>
    <property type="match status" value="1"/>
</dbReference>
<feature type="domain" description="Cyclic nucleotide-binding" evidence="4">
    <location>
        <begin position="15"/>
        <end position="137"/>
    </location>
</feature>
<gene>
    <name evidence="6" type="ORF">BOW53_14950</name>
</gene>
<reference evidence="6 7" key="1">
    <citation type="submission" date="2016-11" db="EMBL/GenBank/DDBJ databases">
        <title>Mixed transmission modes and dynamic genome evolution in an obligate animal-bacterial symbiosis.</title>
        <authorList>
            <person name="Russell S.L."/>
            <person name="Corbett-Detig R.B."/>
            <person name="Cavanaugh C.M."/>
        </authorList>
    </citation>
    <scope>NUCLEOTIDE SEQUENCE [LARGE SCALE GENOMIC DNA]</scope>
    <source>
        <strain evidence="6">Sveles-Q1</strain>
    </source>
</reference>
<dbReference type="Pfam" id="PF00027">
    <property type="entry name" value="cNMP_binding"/>
    <property type="match status" value="1"/>
</dbReference>
<keyword evidence="1" id="KW-0805">Transcription regulation</keyword>
<dbReference type="SMART" id="SM00100">
    <property type="entry name" value="cNMP"/>
    <property type="match status" value="1"/>
</dbReference>
<evidence type="ECO:0000259" key="4">
    <source>
        <dbReference type="PROSITE" id="PS50042"/>
    </source>
</evidence>
<dbReference type="Proteomes" id="UP000191110">
    <property type="component" value="Unassembled WGS sequence"/>
</dbReference>
<protein>
    <recommendedName>
        <fullName evidence="8">Crp/Fnr family transcriptional regulator</fullName>
    </recommendedName>
</protein>
<evidence type="ECO:0000313" key="7">
    <source>
        <dbReference type="Proteomes" id="UP000191110"/>
    </source>
</evidence>
<evidence type="ECO:0000256" key="1">
    <source>
        <dbReference type="ARBA" id="ARBA00023015"/>
    </source>
</evidence>
<dbReference type="Gene3D" id="1.10.10.10">
    <property type="entry name" value="Winged helix-like DNA-binding domain superfamily/Winged helix DNA-binding domain"/>
    <property type="match status" value="1"/>
</dbReference>
<sequence>MTQEEISTEIRRTPLFGALLDDQFARVMQGMHCHQLAKGERLFSQGEPVQSFYFLRRGLVKLFRTSPDGDEKVVELVSSGQIFAEALMFMGGDAAYPLHAESVDISEVLSFDAHAFVSLLRDSPETSFRMMATLSRRLHQFLNEIDSLSLRNATYRLVIYLLQQLPVNIAESTSIHLPATKNLIASKLSIQPETLSRILHRLRDRGLIEVQGNDIVLCDIHALRSMTDIDD</sequence>
<dbReference type="PANTHER" id="PTHR24567:SF68">
    <property type="entry name" value="DNA-BINDING TRANSCRIPTIONAL DUAL REGULATOR CRP"/>
    <property type="match status" value="1"/>
</dbReference>
<evidence type="ECO:0000256" key="2">
    <source>
        <dbReference type="ARBA" id="ARBA00023125"/>
    </source>
</evidence>
<dbReference type="PROSITE" id="PS50042">
    <property type="entry name" value="CNMP_BINDING_3"/>
    <property type="match status" value="1"/>
</dbReference>
<proteinExistence type="predicted"/>
<keyword evidence="2" id="KW-0238">DNA-binding</keyword>
<organism evidence="6 7">
    <name type="scientific">Solemya pervernicosa gill symbiont</name>
    <dbReference type="NCBI Taxonomy" id="642797"/>
    <lineage>
        <taxon>Bacteria</taxon>
        <taxon>Pseudomonadati</taxon>
        <taxon>Pseudomonadota</taxon>
        <taxon>Gammaproteobacteria</taxon>
        <taxon>sulfur-oxidizing symbionts</taxon>
    </lineage>
</organism>
<dbReference type="GO" id="GO:0005829">
    <property type="term" value="C:cytosol"/>
    <property type="evidence" value="ECO:0007669"/>
    <property type="project" value="TreeGrafter"/>
</dbReference>
<dbReference type="SUPFAM" id="SSF51206">
    <property type="entry name" value="cAMP-binding domain-like"/>
    <property type="match status" value="1"/>
</dbReference>
<feature type="domain" description="HTH crp-type" evidence="5">
    <location>
        <begin position="151"/>
        <end position="221"/>
    </location>
</feature>
<dbReference type="Gene3D" id="2.60.120.10">
    <property type="entry name" value="Jelly Rolls"/>
    <property type="match status" value="1"/>
</dbReference>
<keyword evidence="7" id="KW-1185">Reference proteome</keyword>
<dbReference type="RefSeq" id="WP_078484893.1">
    <property type="nucleotide sequence ID" value="NZ_MPRL01000080.1"/>
</dbReference>
<comment type="caution">
    <text evidence="6">The sequence shown here is derived from an EMBL/GenBank/DDBJ whole genome shotgun (WGS) entry which is preliminary data.</text>
</comment>